<dbReference type="OrthoDB" id="4024574at2759"/>
<gene>
    <name evidence="1" type="primary">TDEL0E05490</name>
    <name evidence="1" type="ORF">TDEL_0E05490</name>
</gene>
<dbReference type="AlphaFoldDB" id="G8ZVZ8"/>
<evidence type="ECO:0000313" key="1">
    <source>
        <dbReference type="EMBL" id="CCE92792.1"/>
    </source>
</evidence>
<dbReference type="GeneID" id="11500992"/>
<dbReference type="FunCoup" id="G8ZVZ8">
    <property type="interactions" value="22"/>
</dbReference>
<sequence length="440" mass="50981">MYFSYFLVYFGVIGASAADNNFRKALQLSDKICSVNFDPKEGRFQRVFETVTGFMLPSYLTTHDTSPYSGFKILKTYTFRPTSLRSETRLGVAFCGQGKVQWQTSTQLQDDIEWDKPFCIYNPDYGSQKKAIKASLWSKVWHRVTASSKHSNSLRTMAKGDIENFHCFKLARRKKYFGRSNSLFFPGSWVGGLFYCDLDNDMKSYLLDISGDDLTLSDQGDLDLCTVRNSIPLLPLESDNYGKSWLEYENSKLLTLLGKVQGFQVTKYVPFLFTPNSQIEELNFKNSERELSTKMAKDRPKAVQDQIRELLLKSTSSSNTGDPWYSEIDVEENYMFSPEEIKMMDRLTDKTLNLLNRLSLSSRDSVNKFLSAPESLLPNGGTAKRLRKYFHRMEAKIWEYLPVYDKNLAVMTKEPEQLQESENEWKNMRINGRKYKYSIY</sequence>
<evidence type="ECO:0000313" key="2">
    <source>
        <dbReference type="Proteomes" id="UP000005627"/>
    </source>
</evidence>
<keyword evidence="2" id="KW-1185">Reference proteome</keyword>
<organism evidence="1 2">
    <name type="scientific">Torulaspora delbrueckii</name>
    <name type="common">Yeast</name>
    <name type="synonym">Candida colliculosa</name>
    <dbReference type="NCBI Taxonomy" id="4950"/>
    <lineage>
        <taxon>Eukaryota</taxon>
        <taxon>Fungi</taxon>
        <taxon>Dikarya</taxon>
        <taxon>Ascomycota</taxon>
        <taxon>Saccharomycotina</taxon>
        <taxon>Saccharomycetes</taxon>
        <taxon>Saccharomycetales</taxon>
        <taxon>Saccharomycetaceae</taxon>
        <taxon>Torulaspora</taxon>
    </lineage>
</organism>
<accession>G8ZVZ8</accession>
<protein>
    <submittedName>
        <fullName evidence="1">Uncharacterized protein</fullName>
    </submittedName>
</protein>
<proteinExistence type="predicted"/>
<dbReference type="Proteomes" id="UP000005627">
    <property type="component" value="Chromosome 5"/>
</dbReference>
<dbReference type="KEGG" id="tdl:TDEL_0E05490"/>
<dbReference type="InParanoid" id="G8ZVZ8"/>
<reference evidence="1 2" key="1">
    <citation type="journal article" date="2011" name="Proc. Natl. Acad. Sci. U.S.A.">
        <title>Evolutionary erosion of yeast sex chromosomes by mating-type switching accidents.</title>
        <authorList>
            <person name="Gordon J.L."/>
            <person name="Armisen D."/>
            <person name="Proux-Wera E."/>
            <person name="Oheigeartaigh S.S."/>
            <person name="Byrne K.P."/>
            <person name="Wolfe K.H."/>
        </authorList>
    </citation>
    <scope>NUCLEOTIDE SEQUENCE [LARGE SCALE GENOMIC DNA]</scope>
    <source>
        <strain evidence="2">ATCC 10662 / CBS 1146 / NBRC 0425 / NCYC 2629 / NRRL Y-866</strain>
    </source>
</reference>
<name>G8ZVZ8_TORDE</name>
<dbReference type="RefSeq" id="XP_003682003.1">
    <property type="nucleotide sequence ID" value="XM_003681955.1"/>
</dbReference>
<dbReference type="HOGENOM" id="CLU_048789_0_0_1"/>
<dbReference type="eggNOG" id="ENOG502RY5P">
    <property type="taxonomic scope" value="Eukaryota"/>
</dbReference>
<dbReference type="EMBL" id="HE616746">
    <property type="protein sequence ID" value="CCE92792.1"/>
    <property type="molecule type" value="Genomic_DNA"/>
</dbReference>